<dbReference type="Proteomes" id="UP000198582">
    <property type="component" value="Unassembled WGS sequence"/>
</dbReference>
<gene>
    <name evidence="1" type="ORF">SAMN04489732_1223</name>
</gene>
<keyword evidence="2" id="KW-1185">Reference proteome</keyword>
<name>A0A1H8YMW7_9PSEU</name>
<proteinExistence type="predicted"/>
<evidence type="ECO:0000313" key="2">
    <source>
        <dbReference type="Proteomes" id="UP000198582"/>
    </source>
</evidence>
<evidence type="ECO:0000313" key="1">
    <source>
        <dbReference type="EMBL" id="SEP52718.1"/>
    </source>
</evidence>
<organism evidence="1 2">
    <name type="scientific">Amycolatopsis saalfeldensis</name>
    <dbReference type="NCBI Taxonomy" id="394193"/>
    <lineage>
        <taxon>Bacteria</taxon>
        <taxon>Bacillati</taxon>
        <taxon>Actinomycetota</taxon>
        <taxon>Actinomycetes</taxon>
        <taxon>Pseudonocardiales</taxon>
        <taxon>Pseudonocardiaceae</taxon>
        <taxon>Amycolatopsis</taxon>
    </lineage>
</organism>
<accession>A0A1H8YMW7</accession>
<reference evidence="1 2" key="1">
    <citation type="submission" date="2016-10" db="EMBL/GenBank/DDBJ databases">
        <authorList>
            <person name="de Groot N.N."/>
        </authorList>
    </citation>
    <scope>NUCLEOTIDE SEQUENCE [LARGE SCALE GENOMIC DNA]</scope>
    <source>
        <strain evidence="1 2">DSM 44993</strain>
    </source>
</reference>
<dbReference type="AlphaFoldDB" id="A0A1H8YMW7"/>
<dbReference type="STRING" id="394193.SAMN04489732_1223"/>
<dbReference type="OrthoDB" id="4748550at2"/>
<protein>
    <recommendedName>
        <fullName evidence="3">Transposase</fullName>
    </recommendedName>
</protein>
<evidence type="ECO:0008006" key="3">
    <source>
        <dbReference type="Google" id="ProtNLM"/>
    </source>
</evidence>
<sequence length="540" mass="57969">MIGKRIGGRTYYYLAESARVDGEPRVVGQRYLGTAEEIAGALAGGGSAPGGARHRTFGDIAAVWGTLRRLDLVRRVDAVVGPQRAKTTLGLHLALAVLHRATAPGTALGEWWSGSAAQDLVRPRPPKAAVTTEAHWRALQRLTPERITAIETAIAEAVLDLLGDDGTSALAVDVPQFAAFTAADCTLPSACQDVLAGLGLVVTRDGAIPLSSRIYRREGGAAPTFGALAGELGERYPATGLTLVFHSGQAAQLDLGARSGFVGSLPLADHPELLTQPASLRRRVDPERFAGLTAIDTRAVVDGVRRRVILTHSATLHAAQSRAFADELSTAVRELDGLAAALAAGTHRGDRAQVRSEIARVTRGRRAERVLTTTLSGTHPGGLRLTWQVDQAAVTRLVDEFFGKQILVTDHDWPVAEVVTAYRARTHLESTFRWLTGPAAVGPRPRWEWTRHRIAVHTLVSVLAATVTHVMRREADNAGMNLSVGELLDQLCGIGETVLRYPSTGGRPRARRILTDRDPAQQALYELFGLAEFAPDQLSR</sequence>
<dbReference type="EMBL" id="FOEF01000022">
    <property type="protein sequence ID" value="SEP52718.1"/>
    <property type="molecule type" value="Genomic_DNA"/>
</dbReference>